<dbReference type="Proteomes" id="UP000606921">
    <property type="component" value="Unassembled WGS sequence"/>
</dbReference>
<sequence>MHLDQAATESSAAAPALTLTRPLHPSEYLNIDECTYKNGGRIKDIYVHHGLPHAVIKIIRPSSVDKYGRFWEHKGLKYPSPTGAYRHFRRELTQYLELCRRGYADNRMQFPMATPLGFMPTDRGLALISERIMDRDRDLGPSLEDLIRTRSVTKTHIEALGRLFEECIRLHIIVGDCNTGAMVYTESRSVQPEFVLVDGLGDKNLIPLRTMSWHYNRRKLLKARSRILNEIAEKMPDLASVVPRH</sequence>
<reference evidence="1 2" key="1">
    <citation type="submission" date="2020-11" db="EMBL/GenBank/DDBJ databases">
        <authorList>
            <person name="Lassalle F."/>
        </authorList>
    </citation>
    <scope>NUCLEOTIDE SEQUENCE [LARGE SCALE GENOMIC DNA]</scope>
    <source>
        <strain evidence="1 2">JC140</strain>
    </source>
</reference>
<dbReference type="InterPro" id="IPR019647">
    <property type="entry name" value="PhoP_reg_network_YrbL"/>
</dbReference>
<name>A0ABM8PJG8_9HYPH</name>
<dbReference type="RefSeq" id="WP_185927941.1">
    <property type="nucleotide sequence ID" value="NZ_CABFWF030000010.1"/>
</dbReference>
<gene>
    <name evidence="1" type="ORF">REJC140_03183</name>
</gene>
<evidence type="ECO:0000313" key="2">
    <source>
        <dbReference type="Proteomes" id="UP000606921"/>
    </source>
</evidence>
<protein>
    <recommendedName>
        <fullName evidence="3">PhoP regulatory network protein YrbL</fullName>
    </recommendedName>
</protein>
<accession>A0ABM8PJG8</accession>
<evidence type="ECO:0008006" key="3">
    <source>
        <dbReference type="Google" id="ProtNLM"/>
    </source>
</evidence>
<dbReference type="EMBL" id="CABFWF030000010">
    <property type="protein sequence ID" value="CAD7033419.1"/>
    <property type="molecule type" value="Genomic_DNA"/>
</dbReference>
<organism evidence="1 2">
    <name type="scientific">Pseudorhizobium endolithicum</name>
    <dbReference type="NCBI Taxonomy" id="1191678"/>
    <lineage>
        <taxon>Bacteria</taxon>
        <taxon>Pseudomonadati</taxon>
        <taxon>Pseudomonadota</taxon>
        <taxon>Alphaproteobacteria</taxon>
        <taxon>Hyphomicrobiales</taxon>
        <taxon>Rhizobiaceae</taxon>
        <taxon>Rhizobium/Agrobacterium group</taxon>
        <taxon>Pseudorhizobium</taxon>
    </lineage>
</organism>
<evidence type="ECO:0000313" key="1">
    <source>
        <dbReference type="EMBL" id="CAD7033419.1"/>
    </source>
</evidence>
<comment type="caution">
    <text evidence="1">The sequence shown here is derived from an EMBL/GenBank/DDBJ whole genome shotgun (WGS) entry which is preliminary data.</text>
</comment>
<keyword evidence="2" id="KW-1185">Reference proteome</keyword>
<proteinExistence type="predicted"/>
<dbReference type="Pfam" id="PF10707">
    <property type="entry name" value="YrbL-PhoP_reg"/>
    <property type="match status" value="1"/>
</dbReference>